<dbReference type="GeneID" id="96086644"/>
<dbReference type="RefSeq" id="XP_069306682.1">
    <property type="nucleotide sequence ID" value="XM_069452520.1"/>
</dbReference>
<dbReference type="SMART" id="SM00471">
    <property type="entry name" value="HDc"/>
    <property type="match status" value="1"/>
</dbReference>
<dbReference type="InterPro" id="IPR006674">
    <property type="entry name" value="HD_domain"/>
</dbReference>
<organism evidence="3 4">
    <name type="scientific">Alternaria dauci</name>
    <dbReference type="NCBI Taxonomy" id="48095"/>
    <lineage>
        <taxon>Eukaryota</taxon>
        <taxon>Fungi</taxon>
        <taxon>Dikarya</taxon>
        <taxon>Ascomycota</taxon>
        <taxon>Pezizomycotina</taxon>
        <taxon>Dothideomycetes</taxon>
        <taxon>Pleosporomycetidae</taxon>
        <taxon>Pleosporales</taxon>
        <taxon>Pleosporineae</taxon>
        <taxon>Pleosporaceae</taxon>
        <taxon>Alternaria</taxon>
        <taxon>Alternaria sect. Porri</taxon>
    </lineage>
</organism>
<feature type="region of interest" description="Disordered" evidence="1">
    <location>
        <begin position="18"/>
        <end position="63"/>
    </location>
</feature>
<evidence type="ECO:0000313" key="3">
    <source>
        <dbReference type="EMBL" id="KAL1796098.1"/>
    </source>
</evidence>
<dbReference type="PANTHER" id="PTHR33594">
    <property type="entry name" value="SUPERFAMILY HYDROLASE, PUTATIVE (AFU_ORTHOLOGUE AFUA_1G03035)-RELATED"/>
    <property type="match status" value="1"/>
</dbReference>
<protein>
    <recommendedName>
        <fullName evidence="2">HD/PDEase domain-containing protein</fullName>
    </recommendedName>
</protein>
<dbReference type="Pfam" id="PF01966">
    <property type="entry name" value="HD"/>
    <property type="match status" value="1"/>
</dbReference>
<dbReference type="InterPro" id="IPR003607">
    <property type="entry name" value="HD/PDEase_dom"/>
</dbReference>
<gene>
    <name evidence="3" type="ORF">ACET3X_006322</name>
</gene>
<comment type="caution">
    <text evidence="3">The sequence shown here is derived from an EMBL/GenBank/DDBJ whole genome shotgun (WGS) entry which is preliminary data.</text>
</comment>
<evidence type="ECO:0000313" key="4">
    <source>
        <dbReference type="Proteomes" id="UP001578633"/>
    </source>
</evidence>
<name>A0ABR3UHZ6_9PLEO</name>
<dbReference type="EMBL" id="JBHGVX010000005">
    <property type="protein sequence ID" value="KAL1796098.1"/>
    <property type="molecule type" value="Genomic_DNA"/>
</dbReference>
<keyword evidence="4" id="KW-1185">Reference proteome</keyword>
<evidence type="ECO:0000256" key="1">
    <source>
        <dbReference type="SAM" id="MobiDB-lite"/>
    </source>
</evidence>
<feature type="compositionally biased region" description="Low complexity" evidence="1">
    <location>
        <begin position="21"/>
        <end position="42"/>
    </location>
</feature>
<dbReference type="Proteomes" id="UP001578633">
    <property type="component" value="Chromosome 5"/>
</dbReference>
<feature type="domain" description="HD/PDEase" evidence="2">
    <location>
        <begin position="110"/>
        <end position="241"/>
    </location>
</feature>
<sequence>MKKFIKIFSRCFSRLTKTNKTASTSPPRPATPTTNPTTVPTVVGNALDPRPHHLSQPQSSAPTPLTPALIKAYETEYPLFSLNRLGVDHSHRDWFRRVNIAVRKHMNTLDASHNYQHIRRVVSNAAYILEEEKKQHQWARDIDPIILWVTCMTHDIGDTKYQADGEQLSQHDQIVQFLSVLDCPSYIRRQVAYLAPRVSFKKEMANEADTKAFADVYQVLRIVQDADRLDGLGAIGVSRLFIYGGVDEVRRNGSIDSGIKLIEARFGEYARLMKTETGRKIAEERYGWMKEDFVRRWEAEADTSNV</sequence>
<evidence type="ECO:0000259" key="2">
    <source>
        <dbReference type="SMART" id="SM00471"/>
    </source>
</evidence>
<proteinExistence type="predicted"/>
<accession>A0ABR3UHZ6</accession>
<dbReference type="CDD" id="cd00077">
    <property type="entry name" value="HDc"/>
    <property type="match status" value="1"/>
</dbReference>
<dbReference type="SUPFAM" id="SSF109604">
    <property type="entry name" value="HD-domain/PDEase-like"/>
    <property type="match status" value="1"/>
</dbReference>
<reference evidence="3 4" key="1">
    <citation type="submission" date="2024-09" db="EMBL/GenBank/DDBJ databases">
        <title>T2T genomes of carrot and Alternaria dauci and their utility for understanding host-pathogen interaction during carrot leaf blight disease.</title>
        <authorList>
            <person name="Liu W."/>
            <person name="Xu S."/>
            <person name="Ou C."/>
            <person name="Liu X."/>
            <person name="Zhuang F."/>
            <person name="Deng X.W."/>
        </authorList>
    </citation>
    <scope>NUCLEOTIDE SEQUENCE [LARGE SCALE GENOMIC DNA]</scope>
    <source>
        <strain evidence="3 4">A2016</strain>
    </source>
</reference>
<dbReference type="Gene3D" id="1.10.3210.50">
    <property type="match status" value="1"/>
</dbReference>
<dbReference type="PANTHER" id="PTHR33594:SF1">
    <property type="entry name" value="HD_PDEASE DOMAIN-CONTAINING PROTEIN"/>
    <property type="match status" value="1"/>
</dbReference>